<dbReference type="Pfam" id="PF02771">
    <property type="entry name" value="Acyl-CoA_dh_N"/>
    <property type="match status" value="1"/>
</dbReference>
<evidence type="ECO:0000259" key="9">
    <source>
        <dbReference type="Pfam" id="PF02771"/>
    </source>
</evidence>
<comment type="caution">
    <text evidence="10">The sequence shown here is derived from an EMBL/GenBank/DDBJ whole genome shotgun (WGS) entry which is preliminary data.</text>
</comment>
<comment type="similarity">
    <text evidence="2 6">Belongs to the acyl-CoA dehydrogenase family.</text>
</comment>
<keyword evidence="5 6" id="KW-0560">Oxidoreductase</keyword>
<dbReference type="InterPro" id="IPR009075">
    <property type="entry name" value="AcylCo_DH/oxidase_C"/>
</dbReference>
<dbReference type="InterPro" id="IPR009100">
    <property type="entry name" value="AcylCoA_DH/oxidase_NM_dom_sf"/>
</dbReference>
<dbReference type="RefSeq" id="WP_245912711.1">
    <property type="nucleotide sequence ID" value="NZ_PYGI01000025.1"/>
</dbReference>
<dbReference type="InterPro" id="IPR036250">
    <property type="entry name" value="AcylCo_DH-like_C"/>
</dbReference>
<dbReference type="SUPFAM" id="SSF56645">
    <property type="entry name" value="Acyl-CoA dehydrogenase NM domain-like"/>
    <property type="match status" value="1"/>
</dbReference>
<dbReference type="EMBL" id="PYGI01000025">
    <property type="protein sequence ID" value="PSL10838.1"/>
    <property type="molecule type" value="Genomic_DNA"/>
</dbReference>
<protein>
    <recommendedName>
        <fullName evidence="12">Alkylation response protein AidB-like acyl-CoA dehydrogenase</fullName>
    </recommendedName>
</protein>
<dbReference type="SUPFAM" id="SSF47203">
    <property type="entry name" value="Acyl-CoA dehydrogenase C-terminal domain-like"/>
    <property type="match status" value="1"/>
</dbReference>
<dbReference type="PANTHER" id="PTHR43292:SF3">
    <property type="entry name" value="ACYL-COA DEHYDROGENASE FADE29"/>
    <property type="match status" value="1"/>
</dbReference>
<keyword evidence="4 6" id="KW-0274">FAD</keyword>
<evidence type="ECO:0000256" key="1">
    <source>
        <dbReference type="ARBA" id="ARBA00001974"/>
    </source>
</evidence>
<organism evidence="10 11">
    <name type="scientific">Marinobacterium halophilum</name>
    <dbReference type="NCBI Taxonomy" id="267374"/>
    <lineage>
        <taxon>Bacteria</taxon>
        <taxon>Pseudomonadati</taxon>
        <taxon>Pseudomonadota</taxon>
        <taxon>Gammaproteobacteria</taxon>
        <taxon>Oceanospirillales</taxon>
        <taxon>Oceanospirillaceae</taxon>
        <taxon>Marinobacterium</taxon>
    </lineage>
</organism>
<comment type="cofactor">
    <cofactor evidence="1 6">
        <name>FAD</name>
        <dbReference type="ChEBI" id="CHEBI:57692"/>
    </cofactor>
</comment>
<dbReference type="GO" id="GO:0016627">
    <property type="term" value="F:oxidoreductase activity, acting on the CH-CH group of donors"/>
    <property type="evidence" value="ECO:0007669"/>
    <property type="project" value="InterPro"/>
</dbReference>
<evidence type="ECO:0000256" key="6">
    <source>
        <dbReference type="RuleBase" id="RU362125"/>
    </source>
</evidence>
<dbReference type="InterPro" id="IPR037069">
    <property type="entry name" value="AcylCoA_DH/ox_N_sf"/>
</dbReference>
<evidence type="ECO:0000313" key="10">
    <source>
        <dbReference type="EMBL" id="PSL10838.1"/>
    </source>
</evidence>
<dbReference type="InterPro" id="IPR006091">
    <property type="entry name" value="Acyl-CoA_Oxase/DH_mid-dom"/>
</dbReference>
<reference evidence="10 11" key="1">
    <citation type="submission" date="2018-03" db="EMBL/GenBank/DDBJ databases">
        <title>Genomic Encyclopedia of Archaeal and Bacterial Type Strains, Phase II (KMG-II): from individual species to whole genera.</title>
        <authorList>
            <person name="Goeker M."/>
        </authorList>
    </citation>
    <scope>NUCLEOTIDE SEQUENCE [LARGE SCALE GENOMIC DNA]</scope>
    <source>
        <strain evidence="10 11">DSM 17586</strain>
    </source>
</reference>
<evidence type="ECO:0008006" key="12">
    <source>
        <dbReference type="Google" id="ProtNLM"/>
    </source>
</evidence>
<keyword evidence="11" id="KW-1185">Reference proteome</keyword>
<feature type="domain" description="Acyl-CoA dehydrogenase/oxidase C-terminal" evidence="7">
    <location>
        <begin position="237"/>
        <end position="393"/>
    </location>
</feature>
<accession>A0A2P8EN22</accession>
<evidence type="ECO:0000256" key="2">
    <source>
        <dbReference type="ARBA" id="ARBA00009347"/>
    </source>
</evidence>
<gene>
    <name evidence="10" type="ORF">CLV44_12511</name>
</gene>
<dbReference type="GO" id="GO:0050660">
    <property type="term" value="F:flavin adenine dinucleotide binding"/>
    <property type="evidence" value="ECO:0007669"/>
    <property type="project" value="InterPro"/>
</dbReference>
<evidence type="ECO:0000256" key="3">
    <source>
        <dbReference type="ARBA" id="ARBA00022630"/>
    </source>
</evidence>
<dbReference type="GO" id="GO:0005886">
    <property type="term" value="C:plasma membrane"/>
    <property type="evidence" value="ECO:0007669"/>
    <property type="project" value="TreeGrafter"/>
</dbReference>
<evidence type="ECO:0000313" key="11">
    <source>
        <dbReference type="Proteomes" id="UP000242133"/>
    </source>
</evidence>
<dbReference type="Gene3D" id="1.10.540.10">
    <property type="entry name" value="Acyl-CoA dehydrogenase/oxidase, N-terminal domain"/>
    <property type="match status" value="1"/>
</dbReference>
<keyword evidence="3 6" id="KW-0285">Flavoprotein</keyword>
<dbReference type="Proteomes" id="UP000242133">
    <property type="component" value="Unassembled WGS sequence"/>
</dbReference>
<evidence type="ECO:0000256" key="5">
    <source>
        <dbReference type="ARBA" id="ARBA00023002"/>
    </source>
</evidence>
<dbReference type="InterPro" id="IPR013786">
    <property type="entry name" value="AcylCoA_DH/ox_N"/>
</dbReference>
<feature type="domain" description="Acyl-CoA dehydrogenase/oxidase N-terminal" evidence="9">
    <location>
        <begin position="48"/>
        <end position="126"/>
    </location>
</feature>
<evidence type="ECO:0000259" key="7">
    <source>
        <dbReference type="Pfam" id="PF00441"/>
    </source>
</evidence>
<dbReference type="Gene3D" id="2.40.110.10">
    <property type="entry name" value="Butyryl-CoA Dehydrogenase, subunit A, domain 2"/>
    <property type="match status" value="1"/>
</dbReference>
<dbReference type="InterPro" id="IPR052161">
    <property type="entry name" value="Mycobact_Acyl-CoA_DH"/>
</dbReference>
<dbReference type="FunFam" id="2.40.110.10:FF:000011">
    <property type="entry name" value="Acyl-CoA dehydrogenase FadE34"/>
    <property type="match status" value="1"/>
</dbReference>
<dbReference type="Pfam" id="PF02770">
    <property type="entry name" value="Acyl-CoA_dh_M"/>
    <property type="match status" value="1"/>
</dbReference>
<dbReference type="Gene3D" id="1.20.140.10">
    <property type="entry name" value="Butyryl-CoA Dehydrogenase, subunit A, domain 3"/>
    <property type="match status" value="1"/>
</dbReference>
<name>A0A2P8EN22_9GAMM</name>
<dbReference type="PANTHER" id="PTHR43292">
    <property type="entry name" value="ACYL-COA DEHYDROGENASE"/>
    <property type="match status" value="1"/>
</dbReference>
<evidence type="ECO:0000256" key="4">
    <source>
        <dbReference type="ARBA" id="ARBA00022827"/>
    </source>
</evidence>
<dbReference type="Pfam" id="PF00441">
    <property type="entry name" value="Acyl-CoA_dh_1"/>
    <property type="match status" value="1"/>
</dbReference>
<dbReference type="AlphaFoldDB" id="A0A2P8EN22"/>
<evidence type="ECO:0000259" key="8">
    <source>
        <dbReference type="Pfam" id="PF02770"/>
    </source>
</evidence>
<sequence>MINTIEEFRADTRAWLESNCPESIRGPAKDGELVWGGSRIEFLNEAQRLWFERMRDRGWFCPDWPTAYGGGGLTPEQDSVLQQELKRLKCRPPQINLGIWMLGPVLLEFGTEEQKQRLLPPMTRGEVRWCQGFSEPNAGSDLANLRTSAVDAGDHYVVNGSKIWTSYGDKSDWMYCLVRTDPHAAKKQEGISLVVLDMHADGVEVRPIDLISGKSAFCEVFFDNVKVPKDNLIGPLNGGWTLAKRLLQHERSAMSKFGDFCLPNHFDLMAIVSRYIPEDSQSAADIMLRAKATELALNEQAFNLSVRRMGEEARAGQDVSATAAIMKLVHTEQEKQKFELLVDVMGHRALGWDGDEFSEQELAISKAWLLSYTQTISGGSSEVQLNVIAKRVLELPDAPKGGAK</sequence>
<proteinExistence type="inferred from homology"/>
<dbReference type="InterPro" id="IPR046373">
    <property type="entry name" value="Acyl-CoA_Oxase/DH_mid-dom_sf"/>
</dbReference>
<feature type="domain" description="Acyl-CoA oxidase/dehydrogenase middle" evidence="8">
    <location>
        <begin position="130"/>
        <end position="225"/>
    </location>
</feature>